<gene>
    <name evidence="1" type="ORF">NCTC12998_07110</name>
</gene>
<name>A0A485D413_RAOPL</name>
<reference evidence="1 2" key="1">
    <citation type="submission" date="2019-03" db="EMBL/GenBank/DDBJ databases">
        <authorList>
            <consortium name="Pathogen Informatics"/>
        </authorList>
    </citation>
    <scope>NUCLEOTIDE SEQUENCE [LARGE SCALE GENOMIC DNA]</scope>
    <source>
        <strain evidence="1 2">NCTC12998</strain>
    </source>
</reference>
<sequence length="76" mass="8362">MAYYAKQNGVPVVLSELSQLQLKNSDIATTAGYISMMIPPLTWAMIKSMGAGLLQRVQPFCFVRPQLDVAGLFQRG</sequence>
<dbReference type="EMBL" id="CAADJE010000040">
    <property type="protein sequence ID" value="VFS91344.1"/>
    <property type="molecule type" value="Genomic_DNA"/>
</dbReference>
<dbReference type="Proteomes" id="UP000345637">
    <property type="component" value="Unassembled WGS sequence"/>
</dbReference>
<organism evidence="1 2">
    <name type="scientific">Raoultella planticola</name>
    <name type="common">Klebsiella planticola</name>
    <dbReference type="NCBI Taxonomy" id="575"/>
    <lineage>
        <taxon>Bacteria</taxon>
        <taxon>Pseudomonadati</taxon>
        <taxon>Pseudomonadota</taxon>
        <taxon>Gammaproteobacteria</taxon>
        <taxon>Enterobacterales</taxon>
        <taxon>Enterobacteriaceae</taxon>
        <taxon>Klebsiella/Raoultella group</taxon>
        <taxon>Raoultella</taxon>
    </lineage>
</organism>
<accession>A0A485D413</accession>
<dbReference type="AlphaFoldDB" id="A0A485D413"/>
<protein>
    <submittedName>
        <fullName evidence="1">Conjugal transfer mating pair stabilization protein TraG</fullName>
    </submittedName>
</protein>
<evidence type="ECO:0000313" key="1">
    <source>
        <dbReference type="EMBL" id="VFS91344.1"/>
    </source>
</evidence>
<evidence type="ECO:0000313" key="2">
    <source>
        <dbReference type="Proteomes" id="UP000345637"/>
    </source>
</evidence>
<proteinExistence type="predicted"/>